<sequence>MISCPVIAICGPAPLAGIPGLRTMRRAAPPVTAGLLAAAAIPPAPAPATFGPGAALSEPPRVSAFRPVERPAGPGGAPEAASRDRGAEGGEQ</sequence>
<proteinExistence type="predicted"/>
<dbReference type="EMBL" id="AP014800">
    <property type="protein sequence ID" value="BAQ70064.1"/>
    <property type="molecule type" value="Genomic_DNA"/>
</dbReference>
<evidence type="ECO:0000313" key="3">
    <source>
        <dbReference type="Proteomes" id="UP000064912"/>
    </source>
</evidence>
<reference evidence="2 3" key="1">
    <citation type="submission" date="2015-02" db="EMBL/GenBank/DDBJ databases">
        <title>Genome sequene of Rhodovulum sulfidophilum DSM 2351.</title>
        <authorList>
            <person name="Nagao N."/>
        </authorList>
    </citation>
    <scope>NUCLEOTIDE SEQUENCE [LARGE SCALE GENOMIC DNA]</scope>
    <source>
        <strain evidence="2 3">DSM 2351</strain>
    </source>
</reference>
<keyword evidence="2" id="KW-0808">Transferase</keyword>
<protein>
    <submittedName>
        <fullName evidence="2">Aminotransferase, class V/cysteine desulfurase</fullName>
    </submittedName>
</protein>
<keyword evidence="2" id="KW-0032">Aminotransferase</keyword>
<organism evidence="2 3">
    <name type="scientific">Rhodovulum sulfidophilum</name>
    <name type="common">Rhodobacter sulfidophilus</name>
    <dbReference type="NCBI Taxonomy" id="35806"/>
    <lineage>
        <taxon>Bacteria</taxon>
        <taxon>Pseudomonadati</taxon>
        <taxon>Pseudomonadota</taxon>
        <taxon>Alphaproteobacteria</taxon>
        <taxon>Rhodobacterales</taxon>
        <taxon>Paracoccaceae</taxon>
        <taxon>Rhodovulum</taxon>
    </lineage>
</organism>
<dbReference type="Proteomes" id="UP000064912">
    <property type="component" value="Chromosome"/>
</dbReference>
<dbReference type="GO" id="GO:0008483">
    <property type="term" value="F:transaminase activity"/>
    <property type="evidence" value="ECO:0007669"/>
    <property type="project" value="UniProtKB-KW"/>
</dbReference>
<evidence type="ECO:0000256" key="1">
    <source>
        <dbReference type="SAM" id="MobiDB-lite"/>
    </source>
</evidence>
<dbReference type="PATRIC" id="fig|35806.4.peg.2998"/>
<feature type="compositionally biased region" description="Basic and acidic residues" evidence="1">
    <location>
        <begin position="81"/>
        <end position="92"/>
    </location>
</feature>
<accession>A0A0D6B5S1</accession>
<evidence type="ECO:0000313" key="2">
    <source>
        <dbReference type="EMBL" id="BAQ70064.1"/>
    </source>
</evidence>
<feature type="compositionally biased region" description="Low complexity" evidence="1">
    <location>
        <begin position="47"/>
        <end position="56"/>
    </location>
</feature>
<gene>
    <name evidence="2" type="ORF">NHU_02917</name>
</gene>
<dbReference type="KEGG" id="rsu:NHU_02917"/>
<name>A0A0D6B5S1_RHOSU</name>
<feature type="region of interest" description="Disordered" evidence="1">
    <location>
        <begin position="47"/>
        <end position="92"/>
    </location>
</feature>
<dbReference type="AlphaFoldDB" id="A0A0D6B5S1"/>